<name>A0ABQ9TN79_SAGOE</name>
<evidence type="ECO:0000313" key="3">
    <source>
        <dbReference type="Proteomes" id="UP001266305"/>
    </source>
</evidence>
<evidence type="ECO:0000313" key="2">
    <source>
        <dbReference type="EMBL" id="KAK2086236.1"/>
    </source>
</evidence>
<feature type="region of interest" description="Disordered" evidence="1">
    <location>
        <begin position="74"/>
        <end position="102"/>
    </location>
</feature>
<evidence type="ECO:0000256" key="1">
    <source>
        <dbReference type="SAM" id="MobiDB-lite"/>
    </source>
</evidence>
<proteinExistence type="predicted"/>
<keyword evidence="3" id="KW-1185">Reference proteome</keyword>
<feature type="compositionally biased region" description="Pro residues" evidence="1">
    <location>
        <begin position="86"/>
        <end position="95"/>
    </location>
</feature>
<reference evidence="2 3" key="1">
    <citation type="submission" date="2023-05" db="EMBL/GenBank/DDBJ databases">
        <title>B98-5 Cell Line De Novo Hybrid Assembly: An Optical Mapping Approach.</title>
        <authorList>
            <person name="Kananen K."/>
            <person name="Auerbach J.A."/>
            <person name="Kautto E."/>
            <person name="Blachly J.S."/>
        </authorList>
    </citation>
    <scope>NUCLEOTIDE SEQUENCE [LARGE SCALE GENOMIC DNA]</scope>
    <source>
        <strain evidence="2">B95-8</strain>
        <tissue evidence="2">Cell line</tissue>
    </source>
</reference>
<comment type="caution">
    <text evidence="2">The sequence shown here is derived from an EMBL/GenBank/DDBJ whole genome shotgun (WGS) entry which is preliminary data.</text>
</comment>
<protein>
    <submittedName>
        <fullName evidence="2">Uncharacterized protein</fullName>
    </submittedName>
</protein>
<dbReference type="EMBL" id="JASSZA010000020">
    <property type="protein sequence ID" value="KAK2086236.1"/>
    <property type="molecule type" value="Genomic_DNA"/>
</dbReference>
<dbReference type="Proteomes" id="UP001266305">
    <property type="component" value="Unassembled WGS sequence"/>
</dbReference>
<sequence length="255" mass="27607">MTPRTAGAGQDAARIRRAAWERESCLDPGTREPLAGDSQASGTLGDAPGRVPVNHPPILARWRAIELVEPSSRPRLSCSRSHSEPPHLPAPPRSPPLGQGARGRGPGLYLDWNLDFCRLTVIITCSCTRCRPDVPVFIFWSDGKASVEWSWSWKHSYAKAWQEAGGAGRGRGERRALRACSSRAQRLPGSRQLLLAPPPWLVPLWHWRGPPSARGCRALPLGANALGGKAARPPCGTLGAFLLALSFSPFPLPMS</sequence>
<accession>A0ABQ9TN79</accession>
<gene>
    <name evidence="2" type="ORF">P7K49_035661</name>
</gene>
<feature type="region of interest" description="Disordered" evidence="1">
    <location>
        <begin position="1"/>
        <end position="52"/>
    </location>
</feature>
<organism evidence="2 3">
    <name type="scientific">Saguinus oedipus</name>
    <name type="common">Cotton-top tamarin</name>
    <name type="synonym">Oedipomidas oedipus</name>
    <dbReference type="NCBI Taxonomy" id="9490"/>
    <lineage>
        <taxon>Eukaryota</taxon>
        <taxon>Metazoa</taxon>
        <taxon>Chordata</taxon>
        <taxon>Craniata</taxon>
        <taxon>Vertebrata</taxon>
        <taxon>Euteleostomi</taxon>
        <taxon>Mammalia</taxon>
        <taxon>Eutheria</taxon>
        <taxon>Euarchontoglires</taxon>
        <taxon>Primates</taxon>
        <taxon>Haplorrhini</taxon>
        <taxon>Platyrrhini</taxon>
        <taxon>Cebidae</taxon>
        <taxon>Callitrichinae</taxon>
        <taxon>Saguinus</taxon>
    </lineage>
</organism>